<reference evidence="1 2" key="1">
    <citation type="submission" date="2023-07" db="EMBL/GenBank/DDBJ databases">
        <title>Description of novel actinomycetes strains, isolated from tidal flat sediment.</title>
        <authorList>
            <person name="Lu C."/>
        </authorList>
    </citation>
    <scope>NUCLEOTIDE SEQUENCE [LARGE SCALE GENOMIC DNA]</scope>
    <source>
        <strain evidence="1 2">SYSU T00b441</strain>
    </source>
</reference>
<evidence type="ECO:0000313" key="1">
    <source>
        <dbReference type="EMBL" id="MDO8106431.1"/>
    </source>
</evidence>
<comment type="caution">
    <text evidence="1">The sequence shown here is derived from an EMBL/GenBank/DDBJ whole genome shotgun (WGS) entry which is preliminary data.</text>
</comment>
<gene>
    <name evidence="1" type="ORF">Q6348_04395</name>
</gene>
<protein>
    <submittedName>
        <fullName evidence="1">Uncharacterized protein</fullName>
    </submittedName>
</protein>
<sequence length="132" mass="14865">MTIAYGEPSTGLDSAATRRAVRAERATVNRWRRLVRARLDLLVASYAPPEAIGELTWDVLPAHADVPVVEELRTAVCRDPAEDRVGAMHRLRELDRRLATYAARLDTAEEKTTERLVMRLVLDELERSAEEG</sequence>
<evidence type="ECO:0000313" key="2">
    <source>
        <dbReference type="Proteomes" id="UP001232536"/>
    </source>
</evidence>
<proteinExistence type="predicted"/>
<dbReference type="RefSeq" id="WP_304600090.1">
    <property type="nucleotide sequence ID" value="NZ_JAUQYO010000001.1"/>
</dbReference>
<name>A0ABT9D7L5_9CELL</name>
<keyword evidence="2" id="KW-1185">Reference proteome</keyword>
<organism evidence="1 2">
    <name type="scientific">Actinotalea lenta</name>
    <dbReference type="NCBI Taxonomy" id="3064654"/>
    <lineage>
        <taxon>Bacteria</taxon>
        <taxon>Bacillati</taxon>
        <taxon>Actinomycetota</taxon>
        <taxon>Actinomycetes</taxon>
        <taxon>Micrococcales</taxon>
        <taxon>Cellulomonadaceae</taxon>
        <taxon>Actinotalea</taxon>
    </lineage>
</organism>
<dbReference type="EMBL" id="JAUQYP010000001">
    <property type="protein sequence ID" value="MDO8106431.1"/>
    <property type="molecule type" value="Genomic_DNA"/>
</dbReference>
<dbReference type="Proteomes" id="UP001232536">
    <property type="component" value="Unassembled WGS sequence"/>
</dbReference>
<accession>A0ABT9D7L5</accession>